<feature type="non-terminal residue" evidence="1">
    <location>
        <position position="136"/>
    </location>
</feature>
<dbReference type="EMBL" id="BTRK01000001">
    <property type="protein sequence ID" value="GMR32800.1"/>
    <property type="molecule type" value="Genomic_DNA"/>
</dbReference>
<evidence type="ECO:0000313" key="2">
    <source>
        <dbReference type="Proteomes" id="UP001328107"/>
    </source>
</evidence>
<gene>
    <name evidence="1" type="ORF">PMAYCL1PPCAC_02995</name>
</gene>
<reference evidence="2" key="1">
    <citation type="submission" date="2022-10" db="EMBL/GenBank/DDBJ databases">
        <title>Genome assembly of Pristionchus species.</title>
        <authorList>
            <person name="Yoshida K."/>
            <person name="Sommer R.J."/>
        </authorList>
    </citation>
    <scope>NUCLEOTIDE SEQUENCE [LARGE SCALE GENOMIC DNA]</scope>
    <source>
        <strain evidence="2">RS5460</strain>
    </source>
</reference>
<evidence type="ECO:0000313" key="1">
    <source>
        <dbReference type="EMBL" id="GMR32800.1"/>
    </source>
</evidence>
<name>A0AAN4Z7T5_9BILA</name>
<accession>A0AAN4Z7T5</accession>
<proteinExistence type="predicted"/>
<keyword evidence="2" id="KW-1185">Reference proteome</keyword>
<dbReference type="AlphaFoldDB" id="A0AAN4Z7T5"/>
<protein>
    <submittedName>
        <fullName evidence="1">Uncharacterized protein</fullName>
    </submittedName>
</protein>
<comment type="caution">
    <text evidence="1">The sequence shown here is derived from an EMBL/GenBank/DDBJ whole genome shotgun (WGS) entry which is preliminary data.</text>
</comment>
<organism evidence="1 2">
    <name type="scientific">Pristionchus mayeri</name>
    <dbReference type="NCBI Taxonomy" id="1317129"/>
    <lineage>
        <taxon>Eukaryota</taxon>
        <taxon>Metazoa</taxon>
        <taxon>Ecdysozoa</taxon>
        <taxon>Nematoda</taxon>
        <taxon>Chromadorea</taxon>
        <taxon>Rhabditida</taxon>
        <taxon>Rhabditina</taxon>
        <taxon>Diplogasteromorpha</taxon>
        <taxon>Diplogasteroidea</taxon>
        <taxon>Neodiplogasteridae</taxon>
        <taxon>Pristionchus</taxon>
    </lineage>
</organism>
<feature type="non-terminal residue" evidence="1">
    <location>
        <position position="1"/>
    </location>
</feature>
<dbReference type="Proteomes" id="UP001328107">
    <property type="component" value="Unassembled WGS sequence"/>
</dbReference>
<sequence>FFVSRPCRWSSFRVCPWPREDGELQSLLRETLEEARLRWKSLRQALIVVLARGGIDASHARVGLLTAVSKRSRAMTGVEPMANGQGSQVLTTKSYYGEAPPTFLLSPAFFPPGGTREHTLHSCPPFAPFFEIILHR</sequence>